<accession>A0ABS5ZXS7</accession>
<evidence type="ECO:0000313" key="2">
    <source>
        <dbReference type="Proteomes" id="UP000755654"/>
    </source>
</evidence>
<proteinExistence type="predicted"/>
<organism evidence="1 2">
    <name type="scientific">Acidithiobacillus sulfurivorans</name>
    <dbReference type="NCBI Taxonomy" id="1958756"/>
    <lineage>
        <taxon>Bacteria</taxon>
        <taxon>Pseudomonadati</taxon>
        <taxon>Pseudomonadota</taxon>
        <taxon>Acidithiobacillia</taxon>
        <taxon>Acidithiobacillales</taxon>
        <taxon>Acidithiobacillaceae</taxon>
        <taxon>Acidithiobacillus</taxon>
    </lineage>
</organism>
<name>A0ABS5ZXS7_9PROT</name>
<dbReference type="Proteomes" id="UP000755654">
    <property type="component" value="Unassembled WGS sequence"/>
</dbReference>
<protein>
    <recommendedName>
        <fullName evidence="3">Toxin-antitoxin system HicB family antitoxin</fullName>
    </recommendedName>
</protein>
<sequence length="78" mass="8703">MAKTATIGLTGADLIPAKIRSQSISCQRGVTPSSELVPLQFRMPPEFVRAFKQAALDRGLKLNELLNLSFHEFMKEEK</sequence>
<dbReference type="RefSeq" id="WP_215883578.1">
    <property type="nucleotide sequence ID" value="NZ_JAAOMP010000076.1"/>
</dbReference>
<evidence type="ECO:0008006" key="3">
    <source>
        <dbReference type="Google" id="ProtNLM"/>
    </source>
</evidence>
<comment type="caution">
    <text evidence="1">The sequence shown here is derived from an EMBL/GenBank/DDBJ whole genome shotgun (WGS) entry which is preliminary data.</text>
</comment>
<reference evidence="1 2" key="1">
    <citation type="journal article" date="2021" name="ISME J.">
        <title>Genomic evolution of the class Acidithiobacillia: deep-branching Proteobacteria living in extreme acidic conditions.</title>
        <authorList>
            <person name="Moya-Beltran A."/>
            <person name="Beard S."/>
            <person name="Rojas-Villalobos C."/>
            <person name="Issotta F."/>
            <person name="Gallardo Y."/>
            <person name="Ulloa R."/>
            <person name="Giaveno A."/>
            <person name="Degli Esposti M."/>
            <person name="Johnson D.B."/>
            <person name="Quatrini R."/>
        </authorList>
    </citation>
    <scope>NUCLEOTIDE SEQUENCE [LARGE SCALE GENOMIC DNA]</scope>
    <source>
        <strain evidence="1 2">RW2</strain>
    </source>
</reference>
<keyword evidence="2" id="KW-1185">Reference proteome</keyword>
<dbReference type="EMBL" id="JAAOMP010000076">
    <property type="protein sequence ID" value="MBU2759912.1"/>
    <property type="molecule type" value="Genomic_DNA"/>
</dbReference>
<gene>
    <name evidence="1" type="ORF">HAP95_07055</name>
</gene>
<evidence type="ECO:0000313" key="1">
    <source>
        <dbReference type="EMBL" id="MBU2759912.1"/>
    </source>
</evidence>